<proteinExistence type="predicted"/>
<comment type="caution">
    <text evidence="4">The sequence shown here is derived from an EMBL/GenBank/DDBJ whole genome shotgun (WGS) entry which is preliminary data.</text>
</comment>
<reference evidence="4 5" key="1">
    <citation type="submission" date="2017-06" db="EMBL/GenBank/DDBJ databases">
        <title>Ant-infecting Ophiocordyceps genomes reveal a high diversity of potential behavioral manipulation genes and a possible major role for enterotoxins.</title>
        <authorList>
            <person name="De Bekker C."/>
            <person name="Evans H.C."/>
            <person name="Brachmann A."/>
            <person name="Hughes D.P."/>
        </authorList>
    </citation>
    <scope>NUCLEOTIDE SEQUENCE [LARGE SCALE GENOMIC DNA]</scope>
    <source>
        <strain evidence="4 5">1348a</strain>
    </source>
</reference>
<sequence>MESSHGPSSGLGHRPSLTRSIIRTSDSHRDHDHHASAAMVSDGFRPPQSCSVSSPSQSQPSPIPPQPPAPALPVQPKAPASVHRPSSTSKPPPSHDSLALRNDGSASTSSLSRAPLLPAIATGTSLFHSDNAMFPEQAPSHSYSDFAQTTDGHDTPTSAATLHLSRDSYHGPRGPTHPYALYTQHTVVADESPQQNIPVGFTGFGNTYQRQIGPDGEDAGGLIGPLGHLEELPPYTRYPEEAFARRKSQQDNDRAISPHSVQSIPGAGGIGIATRNPEFSSTEDDLALAQSRSRPISRGEASQHEINTAALSISEKTSLTKWQRRARKKVWGIVPYWAIFLLIFGIIILGAVMGAVVGTVLVNHDKSGTKGDGQLDTSTNAPVVDVQPIEKLPPNLPPLATGAFSLPPLDTSQAPKSCFRDPRQAQAWSCDMPFRFYSMIVERCPGQPETNNYELSLMAFNASSAKFIWGTQPPDVLEPKRLQLVTDIFEVGRGPAWWLRVTYNKTVIVPEESFPTQKSKRWHQSSFDDPVHLNEPAKFKKKNIGAKDGDKPWICTWPETTQEIFIYPSQNVSLPSAAKPPPSGTSSVGASETAEPAIGPKPAYPKVVKFLERRLGNTTQSTARCQQVQIVDYGREKMDLTDDQGKPIEVIINEGPDEVAQKLAGKQQLISFNSKRSSKRSSPIMPGDALELTDCGCLWWST</sequence>
<gene>
    <name evidence="4" type="ORF">CDD82_576</name>
</gene>
<feature type="compositionally biased region" description="Basic and acidic residues" evidence="1">
    <location>
        <begin position="246"/>
        <end position="256"/>
    </location>
</feature>
<feature type="region of interest" description="Disordered" evidence="1">
    <location>
        <begin position="1"/>
        <end position="111"/>
    </location>
</feature>
<feature type="transmembrane region" description="Helical" evidence="2">
    <location>
        <begin position="334"/>
        <end position="362"/>
    </location>
</feature>
<evidence type="ECO:0000313" key="4">
    <source>
        <dbReference type="EMBL" id="PHH81515.1"/>
    </source>
</evidence>
<feature type="compositionally biased region" description="Pro residues" evidence="1">
    <location>
        <begin position="61"/>
        <end position="73"/>
    </location>
</feature>
<dbReference type="Pfam" id="PF25130">
    <property type="entry name" value="DUF7820"/>
    <property type="match status" value="1"/>
</dbReference>
<feature type="compositionally biased region" description="Basic and acidic residues" evidence="1">
    <location>
        <begin position="25"/>
        <end position="35"/>
    </location>
</feature>
<accession>A0A2C5ZHS2</accession>
<evidence type="ECO:0000259" key="3">
    <source>
        <dbReference type="Pfam" id="PF25130"/>
    </source>
</evidence>
<dbReference type="Proteomes" id="UP000224854">
    <property type="component" value="Unassembled WGS sequence"/>
</dbReference>
<protein>
    <recommendedName>
        <fullName evidence="3">DUF7820 domain-containing protein</fullName>
    </recommendedName>
</protein>
<dbReference type="PANTHER" id="PTHR42078">
    <property type="entry name" value="GLUCAN 1, 4-ALPHA-GLUCOSIDASE"/>
    <property type="match status" value="1"/>
</dbReference>
<keyword evidence="2" id="KW-1133">Transmembrane helix</keyword>
<dbReference type="EMBL" id="NJEU01000114">
    <property type="protein sequence ID" value="PHH81515.1"/>
    <property type="molecule type" value="Genomic_DNA"/>
</dbReference>
<feature type="compositionally biased region" description="Low complexity" evidence="1">
    <location>
        <begin position="46"/>
        <end position="60"/>
    </location>
</feature>
<keyword evidence="2" id="KW-0812">Transmembrane</keyword>
<feature type="domain" description="DUF7820" evidence="3">
    <location>
        <begin position="382"/>
        <end position="701"/>
    </location>
</feature>
<dbReference type="InterPro" id="IPR056722">
    <property type="entry name" value="DUF7820"/>
</dbReference>
<dbReference type="AlphaFoldDB" id="A0A2C5ZHS2"/>
<feature type="region of interest" description="Disordered" evidence="1">
    <location>
        <begin position="575"/>
        <end position="600"/>
    </location>
</feature>
<feature type="region of interest" description="Disordered" evidence="1">
    <location>
        <begin position="246"/>
        <end position="277"/>
    </location>
</feature>
<evidence type="ECO:0000256" key="1">
    <source>
        <dbReference type="SAM" id="MobiDB-lite"/>
    </source>
</evidence>
<dbReference type="OrthoDB" id="5384459at2759"/>
<dbReference type="PANTHER" id="PTHR42078:SF1">
    <property type="entry name" value="GLUCAN 1, 4-ALPHA-GLUCOSIDASE"/>
    <property type="match status" value="1"/>
</dbReference>
<evidence type="ECO:0000313" key="5">
    <source>
        <dbReference type="Proteomes" id="UP000224854"/>
    </source>
</evidence>
<keyword evidence="5" id="KW-1185">Reference proteome</keyword>
<name>A0A2C5ZHS2_9HYPO</name>
<keyword evidence="2" id="KW-0472">Membrane</keyword>
<organism evidence="4 5">
    <name type="scientific">Ophiocordyceps australis</name>
    <dbReference type="NCBI Taxonomy" id="1399860"/>
    <lineage>
        <taxon>Eukaryota</taxon>
        <taxon>Fungi</taxon>
        <taxon>Dikarya</taxon>
        <taxon>Ascomycota</taxon>
        <taxon>Pezizomycotina</taxon>
        <taxon>Sordariomycetes</taxon>
        <taxon>Hypocreomycetidae</taxon>
        <taxon>Hypocreales</taxon>
        <taxon>Ophiocordycipitaceae</taxon>
        <taxon>Ophiocordyceps</taxon>
    </lineage>
</organism>
<evidence type="ECO:0000256" key="2">
    <source>
        <dbReference type="SAM" id="Phobius"/>
    </source>
</evidence>